<dbReference type="KEGG" id="salm:D0Y50_18895"/>
<dbReference type="InterPro" id="IPR020845">
    <property type="entry name" value="AMP-binding_CS"/>
</dbReference>
<dbReference type="PANTHER" id="PTHR43767">
    <property type="entry name" value="LONG-CHAIN-FATTY-ACID--COA LIGASE"/>
    <property type="match status" value="1"/>
</dbReference>
<evidence type="ECO:0000256" key="2">
    <source>
        <dbReference type="ARBA" id="ARBA00004170"/>
    </source>
</evidence>
<comment type="subcellular location">
    <subcellularLocation>
        <location evidence="2">Membrane</location>
        <topology evidence="2">Peripheral membrane protein</topology>
    </subcellularLocation>
</comment>
<dbReference type="PROSITE" id="PS00455">
    <property type="entry name" value="AMP_BINDING"/>
    <property type="match status" value="1"/>
</dbReference>
<evidence type="ECO:0000256" key="7">
    <source>
        <dbReference type="ARBA" id="ARBA00022842"/>
    </source>
</evidence>
<dbReference type="Gene3D" id="3.40.50.12780">
    <property type="entry name" value="N-terminal domain of ligase-like"/>
    <property type="match status" value="1"/>
</dbReference>
<evidence type="ECO:0000256" key="6">
    <source>
        <dbReference type="ARBA" id="ARBA00022840"/>
    </source>
</evidence>
<protein>
    <recommendedName>
        <fullName evidence="10">Long-chain-fatty-acid--CoA ligase</fullName>
        <ecNumber evidence="9">6.2.1.3</ecNumber>
    </recommendedName>
    <alternativeName>
        <fullName evidence="11">Long-chain acyl-CoA synthetase</fullName>
    </alternativeName>
</protein>
<dbReference type="InterPro" id="IPR050237">
    <property type="entry name" value="ATP-dep_AMP-bd_enzyme"/>
</dbReference>
<name>A0A346NRT4_9ALTE</name>
<dbReference type="OrthoDB" id="9803968at2"/>
<keyword evidence="7" id="KW-0460">Magnesium</keyword>
<evidence type="ECO:0000259" key="13">
    <source>
        <dbReference type="Pfam" id="PF00501"/>
    </source>
</evidence>
<dbReference type="Gene3D" id="3.30.300.30">
    <property type="match status" value="1"/>
</dbReference>
<dbReference type="EMBL" id="CP031769">
    <property type="protein sequence ID" value="AXR08241.1"/>
    <property type="molecule type" value="Genomic_DNA"/>
</dbReference>
<feature type="transmembrane region" description="Helical" evidence="12">
    <location>
        <begin position="222"/>
        <end position="246"/>
    </location>
</feature>
<keyword evidence="12" id="KW-0812">Transmembrane</keyword>
<evidence type="ECO:0000256" key="3">
    <source>
        <dbReference type="ARBA" id="ARBA00005005"/>
    </source>
</evidence>
<reference evidence="15 16" key="1">
    <citation type="submission" date="2018-08" db="EMBL/GenBank/DDBJ databases">
        <title>Salinimonas sediminis sp. nov., a piezophilic bacterium isolated from a deep-sea sediment sample from the New Britain Trench.</title>
        <authorList>
            <person name="Cao J."/>
        </authorList>
    </citation>
    <scope>NUCLEOTIDE SEQUENCE [LARGE SCALE GENOMIC DNA]</scope>
    <source>
        <strain evidence="15 16">N102</strain>
    </source>
</reference>
<dbReference type="GO" id="GO:0016020">
    <property type="term" value="C:membrane"/>
    <property type="evidence" value="ECO:0007669"/>
    <property type="project" value="UniProtKB-SubCell"/>
</dbReference>
<evidence type="ECO:0000256" key="1">
    <source>
        <dbReference type="ARBA" id="ARBA00001946"/>
    </source>
</evidence>
<dbReference type="AlphaFoldDB" id="A0A346NRT4"/>
<evidence type="ECO:0000256" key="4">
    <source>
        <dbReference type="ARBA" id="ARBA00022598"/>
    </source>
</evidence>
<evidence type="ECO:0000256" key="5">
    <source>
        <dbReference type="ARBA" id="ARBA00022741"/>
    </source>
</evidence>
<accession>A0A346NRT4</accession>
<evidence type="ECO:0000259" key="14">
    <source>
        <dbReference type="Pfam" id="PF13193"/>
    </source>
</evidence>
<comment type="cofactor">
    <cofactor evidence="1">
        <name>Mg(2+)</name>
        <dbReference type="ChEBI" id="CHEBI:18420"/>
    </cofactor>
</comment>
<feature type="domain" description="AMP-binding enzyme C-terminal" evidence="14">
    <location>
        <begin position="438"/>
        <end position="512"/>
    </location>
</feature>
<dbReference type="Pfam" id="PF13193">
    <property type="entry name" value="AMP-binding_C"/>
    <property type="match status" value="1"/>
</dbReference>
<evidence type="ECO:0000313" key="15">
    <source>
        <dbReference type="EMBL" id="AXR08241.1"/>
    </source>
</evidence>
<dbReference type="InterPro" id="IPR000873">
    <property type="entry name" value="AMP-dep_synth/lig_dom"/>
</dbReference>
<dbReference type="SUPFAM" id="SSF56801">
    <property type="entry name" value="Acetyl-CoA synthetase-like"/>
    <property type="match status" value="1"/>
</dbReference>
<keyword evidence="4 15" id="KW-0436">Ligase</keyword>
<feature type="domain" description="AMP-dependent synthetase/ligase" evidence="13">
    <location>
        <begin position="19"/>
        <end position="387"/>
    </location>
</feature>
<keyword evidence="6" id="KW-0067">ATP-binding</keyword>
<keyword evidence="16" id="KW-1185">Reference proteome</keyword>
<dbReference type="PANTHER" id="PTHR43767:SF8">
    <property type="entry name" value="LONG-CHAIN-FATTY-ACID--COA LIGASE"/>
    <property type="match status" value="1"/>
</dbReference>
<gene>
    <name evidence="15" type="ORF">D0Y50_18895</name>
</gene>
<dbReference type="CDD" id="cd05936">
    <property type="entry name" value="FC-FACS_FadD_like"/>
    <property type="match status" value="1"/>
</dbReference>
<dbReference type="Pfam" id="PF00501">
    <property type="entry name" value="AMP-binding"/>
    <property type="match status" value="1"/>
</dbReference>
<dbReference type="Proteomes" id="UP000262073">
    <property type="component" value="Chromosome"/>
</dbReference>
<comment type="pathway">
    <text evidence="3">Lipid metabolism; fatty acid beta-oxidation.</text>
</comment>
<evidence type="ECO:0000256" key="8">
    <source>
        <dbReference type="ARBA" id="ARBA00023136"/>
    </source>
</evidence>
<evidence type="ECO:0000256" key="12">
    <source>
        <dbReference type="SAM" id="Phobius"/>
    </source>
</evidence>
<dbReference type="RefSeq" id="WP_117318455.1">
    <property type="nucleotide sequence ID" value="NZ_CP031769.1"/>
</dbReference>
<dbReference type="InterPro" id="IPR045851">
    <property type="entry name" value="AMP-bd_C_sf"/>
</dbReference>
<evidence type="ECO:0000313" key="16">
    <source>
        <dbReference type="Proteomes" id="UP000262073"/>
    </source>
</evidence>
<organism evidence="15 16">
    <name type="scientific">Salinimonas sediminis</name>
    <dbReference type="NCBI Taxonomy" id="2303538"/>
    <lineage>
        <taxon>Bacteria</taxon>
        <taxon>Pseudomonadati</taxon>
        <taxon>Pseudomonadota</taxon>
        <taxon>Gammaproteobacteria</taxon>
        <taxon>Alteromonadales</taxon>
        <taxon>Alteromonadaceae</taxon>
        <taxon>Alteromonas/Salinimonas group</taxon>
        <taxon>Salinimonas</taxon>
    </lineage>
</organism>
<evidence type="ECO:0000256" key="11">
    <source>
        <dbReference type="ARBA" id="ARBA00042773"/>
    </source>
</evidence>
<evidence type="ECO:0000256" key="9">
    <source>
        <dbReference type="ARBA" id="ARBA00026121"/>
    </source>
</evidence>
<sequence>MTESGAHPYDTTLLAMFNDATQRYRDRVCYVQGDDSLTFGQLAEQSGHFCAYLQSEGIKKGDRVALMCPNTLSFMVCMWGILRTGAVQVNTNPNYTARELTHQLSDASVSLLVFDESAADTVGQALQTVEHCQLICITGQATLASICDKIGQPAVSLSQTLSQGSNSSLVPVSVTAEDPVFLQYTGGTTGFSKGAVLLHRNIVANIDQSSERLGRQLGQRDNVIITVLPAYHIFALTVNVMMFFSLGGKNVLITNPKDAPHIVQQWQRHEVTAITGVNTLFNALINFEPFRALSFDSLNLAIGGGTAVLSSTAKNWQVLTGVTLFEGYGLSETAPVVSINCGEPNGGIGKPVIHTVFKLLDDSDNEVAAGEPGEIAVRGPQVMQGYWQNEEANAQCFTDEGFFKTGDIGTKDSNDNYHIVDRKKDMILVSGFNVYPNEVENAVCQHDGVLEAACVGGADPHQGERVRVFVVRKEESVTKEAIIQVCRENLAAYKVPKEIHFVDELPKSGVGKILRRKLKDNT</sequence>
<dbReference type="FunFam" id="3.30.300.30:FF:000006">
    <property type="entry name" value="Long-chain-fatty-acid--CoA ligase FadD"/>
    <property type="match status" value="1"/>
</dbReference>
<keyword evidence="12" id="KW-1133">Transmembrane helix</keyword>
<dbReference type="GO" id="GO:0005524">
    <property type="term" value="F:ATP binding"/>
    <property type="evidence" value="ECO:0007669"/>
    <property type="project" value="UniProtKB-KW"/>
</dbReference>
<keyword evidence="8 12" id="KW-0472">Membrane</keyword>
<proteinExistence type="predicted"/>
<dbReference type="InterPro" id="IPR042099">
    <property type="entry name" value="ANL_N_sf"/>
</dbReference>
<evidence type="ECO:0000256" key="10">
    <source>
        <dbReference type="ARBA" id="ARBA00039545"/>
    </source>
</evidence>
<dbReference type="InterPro" id="IPR025110">
    <property type="entry name" value="AMP-bd_C"/>
</dbReference>
<dbReference type="GO" id="GO:0004467">
    <property type="term" value="F:long-chain fatty acid-CoA ligase activity"/>
    <property type="evidence" value="ECO:0007669"/>
    <property type="project" value="UniProtKB-EC"/>
</dbReference>
<dbReference type="EC" id="6.2.1.3" evidence="9"/>
<keyword evidence="5" id="KW-0547">Nucleotide-binding</keyword>